<dbReference type="PATRIC" id="fig|1254439.12.peg.526"/>
<name>M4RQI6_9BIFI</name>
<keyword evidence="10" id="KW-1185">Reference proteome</keyword>
<dbReference type="InterPro" id="IPR015424">
    <property type="entry name" value="PyrdxlP-dep_Trfase"/>
</dbReference>
<dbReference type="InterPro" id="IPR015422">
    <property type="entry name" value="PyrdxlP-dep_Trfase_small"/>
</dbReference>
<evidence type="ECO:0000313" key="10">
    <source>
        <dbReference type="Proteomes" id="UP000011835"/>
    </source>
</evidence>
<evidence type="ECO:0000256" key="4">
    <source>
        <dbReference type="ARBA" id="ARBA00022679"/>
    </source>
</evidence>
<sequence length="443" mass="48080">MMSTPTTLETPTTTATFAHDEANPAHPAGPANPPKLPDLTSHTGEILSHPSPDRVIPQAIAHLAPSAIRAFDAEVSRIPDIIKLTLGEPDFPTPQFIKQAAVRALEANRTHYAPNAGTEGLRTAISAYLSRRRGFDILPNRIIVTTGASEALSSTLGTLLEAPGAELIEFTPAFGQYASLARIHGAKLTAIDTTSNEFRPDPAALDRVLGQTRGPAVVILNSPSNPTGTVLNEDELRDLARVIDRHDAIAVSDEVYAEISFENRPAPSIAKFIPERTVVIDSTSKTYAMTGWRLGWLAAPEWLAPAILKHHQLAVSCAATFSMDAAQEAYEHGDDAIDEMVKEYRRRRDFLAGALNAAGYRTVNPQGAFYLYVRAPERYANGLEFARNLAQRAKVAAIPGTAFAAGPSPYVRFSYAASLDTLHQAADRIRAFADRQDNNRQDR</sequence>
<dbReference type="Pfam" id="PF00155">
    <property type="entry name" value="Aminotran_1_2"/>
    <property type="match status" value="1"/>
</dbReference>
<keyword evidence="3 6" id="KW-0032">Aminotransferase</keyword>
<keyword evidence="4 6" id="KW-0808">Transferase</keyword>
<protein>
    <recommendedName>
        <fullName evidence="6">Aminotransferase</fullName>
        <ecNumber evidence="6">2.6.1.-</ecNumber>
    </recommendedName>
</protein>
<dbReference type="InterPro" id="IPR050596">
    <property type="entry name" value="AspAT/PAT-like"/>
</dbReference>
<dbReference type="InterPro" id="IPR004838">
    <property type="entry name" value="NHTrfase_class1_PyrdxlP-BS"/>
</dbReference>
<evidence type="ECO:0000313" key="9">
    <source>
        <dbReference type="EMBL" id="AGH40792.1"/>
    </source>
</evidence>
<dbReference type="EC" id="2.6.1.-" evidence="6"/>
<comment type="cofactor">
    <cofactor evidence="1 6">
        <name>pyridoxal 5'-phosphate</name>
        <dbReference type="ChEBI" id="CHEBI:597326"/>
    </cofactor>
</comment>
<dbReference type="EMBL" id="CP004346">
    <property type="protein sequence ID" value="AGH40792.1"/>
    <property type="molecule type" value="Genomic_DNA"/>
</dbReference>
<proteinExistence type="inferred from homology"/>
<dbReference type="Proteomes" id="UP000011835">
    <property type="component" value="Chromosome"/>
</dbReference>
<accession>M4RQI6</accession>
<dbReference type="Gene3D" id="3.90.1150.10">
    <property type="entry name" value="Aspartate Aminotransferase, domain 1"/>
    <property type="match status" value="1"/>
</dbReference>
<feature type="domain" description="Aminotransferase class I/classII large" evidence="8">
    <location>
        <begin position="80"/>
        <end position="429"/>
    </location>
</feature>
<keyword evidence="5" id="KW-0663">Pyridoxal phosphate</keyword>
<evidence type="ECO:0000256" key="7">
    <source>
        <dbReference type="SAM" id="MobiDB-lite"/>
    </source>
</evidence>
<dbReference type="GO" id="GO:0030170">
    <property type="term" value="F:pyridoxal phosphate binding"/>
    <property type="evidence" value="ECO:0007669"/>
    <property type="project" value="InterPro"/>
</dbReference>
<evidence type="ECO:0000256" key="1">
    <source>
        <dbReference type="ARBA" id="ARBA00001933"/>
    </source>
</evidence>
<dbReference type="PANTHER" id="PTHR46383:SF3">
    <property type="entry name" value="ASPARTATE AMINOTRANSFERASE-RELATED"/>
    <property type="match status" value="1"/>
</dbReference>
<dbReference type="CDD" id="cd00609">
    <property type="entry name" value="AAT_like"/>
    <property type="match status" value="1"/>
</dbReference>
<evidence type="ECO:0000256" key="3">
    <source>
        <dbReference type="ARBA" id="ARBA00022576"/>
    </source>
</evidence>
<dbReference type="GO" id="GO:0008483">
    <property type="term" value="F:transaminase activity"/>
    <property type="evidence" value="ECO:0007669"/>
    <property type="project" value="UniProtKB-KW"/>
</dbReference>
<dbReference type="SUPFAM" id="SSF53383">
    <property type="entry name" value="PLP-dependent transferases"/>
    <property type="match status" value="1"/>
</dbReference>
<comment type="similarity">
    <text evidence="2 6">Belongs to the class-I pyridoxal-phosphate-dependent aminotransferase family.</text>
</comment>
<dbReference type="PANTHER" id="PTHR46383">
    <property type="entry name" value="ASPARTATE AMINOTRANSFERASE"/>
    <property type="match status" value="1"/>
</dbReference>
<evidence type="ECO:0000256" key="6">
    <source>
        <dbReference type="RuleBase" id="RU000481"/>
    </source>
</evidence>
<dbReference type="KEGG" id="btp:D805_0525"/>
<dbReference type="GO" id="GO:0006520">
    <property type="term" value="P:amino acid metabolic process"/>
    <property type="evidence" value="ECO:0007669"/>
    <property type="project" value="InterPro"/>
</dbReference>
<evidence type="ECO:0000256" key="2">
    <source>
        <dbReference type="ARBA" id="ARBA00007441"/>
    </source>
</evidence>
<evidence type="ECO:0000256" key="5">
    <source>
        <dbReference type="ARBA" id="ARBA00022898"/>
    </source>
</evidence>
<dbReference type="InterPro" id="IPR015421">
    <property type="entry name" value="PyrdxlP-dep_Trfase_major"/>
</dbReference>
<organism evidence="9 10">
    <name type="scientific">Bifidobacterium thermophilum RBL67</name>
    <dbReference type="NCBI Taxonomy" id="1254439"/>
    <lineage>
        <taxon>Bacteria</taxon>
        <taxon>Bacillati</taxon>
        <taxon>Actinomycetota</taxon>
        <taxon>Actinomycetes</taxon>
        <taxon>Bifidobacteriales</taxon>
        <taxon>Bifidobacteriaceae</taxon>
        <taxon>Bifidobacterium</taxon>
    </lineage>
</organism>
<dbReference type="InterPro" id="IPR004839">
    <property type="entry name" value="Aminotransferase_I/II_large"/>
</dbReference>
<reference evidence="9 10" key="1">
    <citation type="journal article" date="2013" name="Genome Announc.">
        <title>Complete Genome Sequence of the Probiotic Bifidobacterium thermophilum Strain RBL67.</title>
        <authorList>
            <person name="Jans C."/>
            <person name="Lacroix C."/>
            <person name="Follador R."/>
            <person name="Stevens M.J."/>
        </authorList>
    </citation>
    <scope>NUCLEOTIDE SEQUENCE [LARGE SCALE GENOMIC DNA]</scope>
    <source>
        <strain evidence="9 10">RBL67</strain>
    </source>
</reference>
<dbReference type="PROSITE" id="PS00105">
    <property type="entry name" value="AA_TRANSFER_CLASS_1"/>
    <property type="match status" value="1"/>
</dbReference>
<evidence type="ECO:0000259" key="8">
    <source>
        <dbReference type="Pfam" id="PF00155"/>
    </source>
</evidence>
<dbReference type="HOGENOM" id="CLU_017584_4_3_11"/>
<dbReference type="Gene3D" id="3.40.640.10">
    <property type="entry name" value="Type I PLP-dependent aspartate aminotransferase-like (Major domain)"/>
    <property type="match status" value="1"/>
</dbReference>
<dbReference type="AlphaFoldDB" id="M4RQI6"/>
<gene>
    <name evidence="9" type="ORF">D805_0525</name>
</gene>
<feature type="region of interest" description="Disordered" evidence="7">
    <location>
        <begin position="19"/>
        <end position="43"/>
    </location>
</feature>